<evidence type="ECO:0000313" key="13">
    <source>
        <dbReference type="Proteomes" id="UP000008021"/>
    </source>
</evidence>
<evidence type="ECO:0000256" key="8">
    <source>
        <dbReference type="ARBA" id="ARBA00054342"/>
    </source>
</evidence>
<keyword evidence="9" id="KW-0175">Coiled coil</keyword>
<comment type="subcellular location">
    <subcellularLocation>
        <location evidence="1">Nucleus</location>
    </subcellularLocation>
</comment>
<evidence type="ECO:0000313" key="12">
    <source>
        <dbReference type="EnsemblPlants" id="OMERI07G23010.1"/>
    </source>
</evidence>
<dbReference type="InterPro" id="IPR046347">
    <property type="entry name" value="bZIP_sf"/>
</dbReference>
<evidence type="ECO:0000256" key="1">
    <source>
        <dbReference type="ARBA" id="ARBA00004123"/>
    </source>
</evidence>
<comment type="similarity">
    <text evidence="2">Belongs to the bZIP family.</text>
</comment>
<dbReference type="Gene3D" id="1.20.5.170">
    <property type="match status" value="1"/>
</dbReference>
<dbReference type="InterPro" id="IPR044759">
    <property type="entry name" value="bZIP_RF2"/>
</dbReference>
<dbReference type="AlphaFoldDB" id="A0A0E0EG78"/>
<evidence type="ECO:0000259" key="11">
    <source>
        <dbReference type="PROSITE" id="PS50217"/>
    </source>
</evidence>
<dbReference type="CDD" id="cd14703">
    <property type="entry name" value="bZIP_plant_RF2"/>
    <property type="match status" value="1"/>
</dbReference>
<dbReference type="eggNOG" id="ENOG502QQKB">
    <property type="taxonomic scope" value="Eukaryota"/>
</dbReference>
<feature type="compositionally biased region" description="Pro residues" evidence="10">
    <location>
        <begin position="1"/>
        <end position="16"/>
    </location>
</feature>
<feature type="coiled-coil region" evidence="9">
    <location>
        <begin position="170"/>
        <end position="242"/>
    </location>
</feature>
<dbReference type="Pfam" id="PF00170">
    <property type="entry name" value="bZIP_1"/>
    <property type="match status" value="1"/>
</dbReference>
<proteinExistence type="inferred from homology"/>
<protein>
    <recommendedName>
        <fullName evidence="11">BZIP domain-containing protein</fullName>
    </recommendedName>
</protein>
<comment type="function">
    <text evidence="8">Transcription factor probably involved in vascular development and shoot tissue organization. Binds to the DNA sequence 5'-CCGAGTGTGCCCCTGG-3' present in the promoter region Box II of the phloem-specific rice tungro bacilliform virus (RTBV) promoter. May regulate tissue-specific expression of the RTBV promoter and virus replication.</text>
</comment>
<dbReference type="FunFam" id="1.20.5.170:FF:000009">
    <property type="entry name" value="probable transcription factor PosF21"/>
    <property type="match status" value="1"/>
</dbReference>
<organism evidence="12">
    <name type="scientific">Oryza meridionalis</name>
    <dbReference type="NCBI Taxonomy" id="40149"/>
    <lineage>
        <taxon>Eukaryota</taxon>
        <taxon>Viridiplantae</taxon>
        <taxon>Streptophyta</taxon>
        <taxon>Embryophyta</taxon>
        <taxon>Tracheophyta</taxon>
        <taxon>Spermatophyta</taxon>
        <taxon>Magnoliopsida</taxon>
        <taxon>Liliopsida</taxon>
        <taxon>Poales</taxon>
        <taxon>Poaceae</taxon>
        <taxon>BOP clade</taxon>
        <taxon>Oryzoideae</taxon>
        <taxon>Oryzeae</taxon>
        <taxon>Oryzinae</taxon>
        <taxon>Oryza</taxon>
    </lineage>
</organism>
<keyword evidence="3" id="KW-0805">Transcription regulation</keyword>
<keyword evidence="6" id="KW-0804">Transcription</keyword>
<dbReference type="InterPro" id="IPR004827">
    <property type="entry name" value="bZIP"/>
</dbReference>
<dbReference type="SMART" id="SM00338">
    <property type="entry name" value="BRLZ"/>
    <property type="match status" value="1"/>
</dbReference>
<evidence type="ECO:0000256" key="7">
    <source>
        <dbReference type="ARBA" id="ARBA00023242"/>
    </source>
</evidence>
<keyword evidence="7" id="KW-0539">Nucleus</keyword>
<evidence type="ECO:0000256" key="2">
    <source>
        <dbReference type="ARBA" id="ARBA00007163"/>
    </source>
</evidence>
<keyword evidence="13" id="KW-1185">Reference proteome</keyword>
<dbReference type="PANTHER" id="PTHR13690">
    <property type="entry name" value="TRANSCRIPTION FACTOR POSF21-RELATED"/>
    <property type="match status" value="1"/>
</dbReference>
<feature type="domain" description="BZIP" evidence="11">
    <location>
        <begin position="152"/>
        <end position="215"/>
    </location>
</feature>
<evidence type="ECO:0000256" key="3">
    <source>
        <dbReference type="ARBA" id="ARBA00023015"/>
    </source>
</evidence>
<evidence type="ECO:0000256" key="10">
    <source>
        <dbReference type="SAM" id="MobiDB-lite"/>
    </source>
</evidence>
<dbReference type="EnsemblPlants" id="OMERI07G23010.1">
    <property type="protein sequence ID" value="OMERI07G23010.1"/>
    <property type="gene ID" value="OMERI07G23010"/>
</dbReference>
<dbReference type="STRING" id="40149.A0A0E0EG78"/>
<feature type="compositionally biased region" description="Low complexity" evidence="10">
    <location>
        <begin position="284"/>
        <end position="296"/>
    </location>
</feature>
<keyword evidence="5" id="KW-0010">Activator</keyword>
<feature type="region of interest" description="Disordered" evidence="10">
    <location>
        <begin position="1"/>
        <end position="66"/>
    </location>
</feature>
<reference evidence="12" key="2">
    <citation type="submission" date="2018-05" db="EMBL/GenBank/DDBJ databases">
        <title>OmerRS3 (Oryza meridionalis Reference Sequence Version 3).</title>
        <authorList>
            <person name="Zhang J."/>
            <person name="Kudrna D."/>
            <person name="Lee S."/>
            <person name="Talag J."/>
            <person name="Welchert J."/>
            <person name="Wing R.A."/>
        </authorList>
    </citation>
    <scope>NUCLEOTIDE SEQUENCE [LARGE SCALE GENOMIC DNA]</scope>
    <source>
        <strain evidence="12">cv. OR44</strain>
    </source>
</reference>
<evidence type="ECO:0000256" key="4">
    <source>
        <dbReference type="ARBA" id="ARBA00023125"/>
    </source>
</evidence>
<reference evidence="12" key="1">
    <citation type="submission" date="2015-04" db="UniProtKB">
        <authorList>
            <consortium name="EnsemblPlants"/>
        </authorList>
    </citation>
    <scope>IDENTIFICATION</scope>
</reference>
<dbReference type="HOGENOM" id="CLU_026205_1_0_1"/>
<feature type="compositionally biased region" description="Basic and acidic residues" evidence="10">
    <location>
        <begin position="38"/>
        <end position="47"/>
    </location>
</feature>
<sequence length="359" mass="38793">MAMPPKPGDQPSPGRSPNPNLNLPCPLPPPPPHHRRARSEVAFRFPDDLGLGGGADGGGFDEIGSEDDLFSTFMDMEKIAGADRDRAAETSSPPRPTKHRHSASFDGFAFGAGVGGPGPGLGKQQEGGVFSEVMEAKKAMSSEQLAELAAIDPKRAKRILANRQSAARSKERKARYITELERKVQTLQTEATTLSAQLTLFQRDTTGLSAENAELKIRLQAMEQQAQLRDALNDALKQEVERLKIATGEMAKSNDAYNTGMQQVPYSPSFFQLSEQHAVQHQAGVQQLPHQFQQPHPSVPSHQMLSHPNSLSDMMQQDSLGRLQGLDIGKGPVAVKNEAEVVVKSEGSSISAGESNSTF</sequence>
<dbReference type="Gramene" id="OMERI07G23010.1">
    <property type="protein sequence ID" value="OMERI07G23010.1"/>
    <property type="gene ID" value="OMERI07G23010"/>
</dbReference>
<evidence type="ECO:0000256" key="9">
    <source>
        <dbReference type="SAM" id="Coils"/>
    </source>
</evidence>
<accession>A0A0E0EG78</accession>
<dbReference type="GO" id="GO:0005634">
    <property type="term" value="C:nucleus"/>
    <property type="evidence" value="ECO:0007669"/>
    <property type="project" value="UniProtKB-SubCell"/>
</dbReference>
<feature type="region of interest" description="Disordered" evidence="10">
    <location>
        <begin position="284"/>
        <end position="308"/>
    </location>
</feature>
<dbReference type="GO" id="GO:0003700">
    <property type="term" value="F:DNA-binding transcription factor activity"/>
    <property type="evidence" value="ECO:0007669"/>
    <property type="project" value="InterPro"/>
</dbReference>
<feature type="compositionally biased region" description="Gly residues" evidence="10">
    <location>
        <begin position="50"/>
        <end position="61"/>
    </location>
</feature>
<dbReference type="PANTHER" id="PTHR13690:SF151">
    <property type="entry name" value="BZIP TRANSCRIPTION FACTOR"/>
    <property type="match status" value="1"/>
</dbReference>
<dbReference type="PROSITE" id="PS50217">
    <property type="entry name" value="BZIP"/>
    <property type="match status" value="1"/>
</dbReference>
<dbReference type="GO" id="GO:0003677">
    <property type="term" value="F:DNA binding"/>
    <property type="evidence" value="ECO:0007669"/>
    <property type="project" value="UniProtKB-KW"/>
</dbReference>
<keyword evidence="4" id="KW-0238">DNA-binding</keyword>
<dbReference type="Proteomes" id="UP000008021">
    <property type="component" value="Chromosome 7"/>
</dbReference>
<evidence type="ECO:0000256" key="5">
    <source>
        <dbReference type="ARBA" id="ARBA00023159"/>
    </source>
</evidence>
<evidence type="ECO:0000256" key="6">
    <source>
        <dbReference type="ARBA" id="ARBA00023163"/>
    </source>
</evidence>
<dbReference type="SUPFAM" id="SSF57959">
    <property type="entry name" value="Leucine zipper domain"/>
    <property type="match status" value="1"/>
</dbReference>
<name>A0A0E0EG78_9ORYZ</name>